<feature type="domain" description="C2H2-type" evidence="9">
    <location>
        <begin position="1067"/>
        <end position="1095"/>
    </location>
</feature>
<dbReference type="SUPFAM" id="SSF57667">
    <property type="entry name" value="beta-beta-alpha zinc fingers"/>
    <property type="match status" value="4"/>
</dbReference>
<feature type="compositionally biased region" description="Polar residues" evidence="8">
    <location>
        <begin position="1916"/>
        <end position="1928"/>
    </location>
</feature>
<dbReference type="PANTHER" id="PTHR24406">
    <property type="entry name" value="TRANSCRIPTIONAL REPRESSOR CTCFL-RELATED"/>
    <property type="match status" value="1"/>
</dbReference>
<feature type="region of interest" description="Disordered" evidence="8">
    <location>
        <begin position="122"/>
        <end position="144"/>
    </location>
</feature>
<evidence type="ECO:0000256" key="8">
    <source>
        <dbReference type="SAM" id="MobiDB-lite"/>
    </source>
</evidence>
<dbReference type="EMBL" id="JAIWYP010000036">
    <property type="protein sequence ID" value="KAH3691431.1"/>
    <property type="molecule type" value="Genomic_DNA"/>
</dbReference>
<feature type="compositionally biased region" description="Basic and acidic residues" evidence="8">
    <location>
        <begin position="1716"/>
        <end position="1727"/>
    </location>
</feature>
<feature type="compositionally biased region" description="Acidic residues" evidence="8">
    <location>
        <begin position="1690"/>
        <end position="1699"/>
    </location>
</feature>
<dbReference type="Gene3D" id="3.30.160.60">
    <property type="entry name" value="Classic Zinc Finger"/>
    <property type="match status" value="9"/>
</dbReference>
<name>A0A9D3Y3U4_DREPO</name>
<reference evidence="10" key="2">
    <citation type="submission" date="2020-11" db="EMBL/GenBank/DDBJ databases">
        <authorList>
            <person name="McCartney M.A."/>
            <person name="Auch B."/>
            <person name="Kono T."/>
            <person name="Mallez S."/>
            <person name="Becker A."/>
            <person name="Gohl D.M."/>
            <person name="Silverstein K.A.T."/>
            <person name="Koren S."/>
            <person name="Bechman K.B."/>
            <person name="Herman A."/>
            <person name="Abrahante J.E."/>
            <person name="Garbe J."/>
        </authorList>
    </citation>
    <scope>NUCLEOTIDE SEQUENCE</scope>
    <source>
        <strain evidence="10">Duluth1</strain>
        <tissue evidence="10">Whole animal</tissue>
    </source>
</reference>
<organism evidence="10 11">
    <name type="scientific">Dreissena polymorpha</name>
    <name type="common">Zebra mussel</name>
    <name type="synonym">Mytilus polymorpha</name>
    <dbReference type="NCBI Taxonomy" id="45954"/>
    <lineage>
        <taxon>Eukaryota</taxon>
        <taxon>Metazoa</taxon>
        <taxon>Spiralia</taxon>
        <taxon>Lophotrochozoa</taxon>
        <taxon>Mollusca</taxon>
        <taxon>Bivalvia</taxon>
        <taxon>Autobranchia</taxon>
        <taxon>Heteroconchia</taxon>
        <taxon>Euheterodonta</taxon>
        <taxon>Imparidentia</taxon>
        <taxon>Neoheterodontei</taxon>
        <taxon>Myida</taxon>
        <taxon>Dreissenoidea</taxon>
        <taxon>Dreissenidae</taxon>
        <taxon>Dreissena</taxon>
    </lineage>
</organism>
<feature type="domain" description="C2H2-type" evidence="9">
    <location>
        <begin position="1814"/>
        <end position="1842"/>
    </location>
</feature>
<feature type="compositionally biased region" description="Low complexity" evidence="8">
    <location>
        <begin position="1648"/>
        <end position="1658"/>
    </location>
</feature>
<keyword evidence="11" id="KW-1185">Reference proteome</keyword>
<dbReference type="InterPro" id="IPR013087">
    <property type="entry name" value="Znf_C2H2_type"/>
</dbReference>
<evidence type="ECO:0000259" key="9">
    <source>
        <dbReference type="PROSITE" id="PS50157"/>
    </source>
</evidence>
<feature type="compositionally biased region" description="Polar residues" evidence="8">
    <location>
        <begin position="2024"/>
        <end position="2049"/>
    </location>
</feature>
<keyword evidence="6" id="KW-0539">Nucleus</keyword>
<feature type="compositionally biased region" description="Polar residues" evidence="8">
    <location>
        <begin position="2139"/>
        <end position="2166"/>
    </location>
</feature>
<feature type="compositionally biased region" description="Acidic residues" evidence="8">
    <location>
        <begin position="1637"/>
        <end position="1647"/>
    </location>
</feature>
<feature type="region of interest" description="Disordered" evidence="8">
    <location>
        <begin position="1950"/>
        <end position="1983"/>
    </location>
</feature>
<feature type="region of interest" description="Disordered" evidence="8">
    <location>
        <begin position="1583"/>
        <end position="1732"/>
    </location>
</feature>
<evidence type="ECO:0000256" key="1">
    <source>
        <dbReference type="ARBA" id="ARBA00004123"/>
    </source>
</evidence>
<feature type="region of interest" description="Disordered" evidence="8">
    <location>
        <begin position="316"/>
        <end position="336"/>
    </location>
</feature>
<proteinExistence type="predicted"/>
<feature type="compositionally biased region" description="Polar residues" evidence="8">
    <location>
        <begin position="2097"/>
        <end position="2108"/>
    </location>
</feature>
<feature type="domain" description="C2H2-type" evidence="9">
    <location>
        <begin position="1513"/>
        <end position="1536"/>
    </location>
</feature>
<evidence type="ECO:0000256" key="5">
    <source>
        <dbReference type="ARBA" id="ARBA00022833"/>
    </source>
</evidence>
<feature type="compositionally biased region" description="Acidic residues" evidence="8">
    <location>
        <begin position="1616"/>
        <end position="1628"/>
    </location>
</feature>
<reference evidence="10" key="1">
    <citation type="journal article" date="2019" name="bioRxiv">
        <title>The Genome of the Zebra Mussel, Dreissena polymorpha: A Resource for Invasive Species Research.</title>
        <authorList>
            <person name="McCartney M.A."/>
            <person name="Auch B."/>
            <person name="Kono T."/>
            <person name="Mallez S."/>
            <person name="Zhang Y."/>
            <person name="Obille A."/>
            <person name="Becker A."/>
            <person name="Abrahante J.E."/>
            <person name="Garbe J."/>
            <person name="Badalamenti J.P."/>
            <person name="Herman A."/>
            <person name="Mangelson H."/>
            <person name="Liachko I."/>
            <person name="Sullivan S."/>
            <person name="Sone E.D."/>
            <person name="Koren S."/>
            <person name="Silverstein K.A.T."/>
            <person name="Beckman K.B."/>
            <person name="Gohl D.M."/>
        </authorList>
    </citation>
    <scope>NUCLEOTIDE SEQUENCE</scope>
    <source>
        <strain evidence="10">Duluth1</strain>
        <tissue evidence="10">Whole animal</tissue>
    </source>
</reference>
<comment type="subcellular location">
    <subcellularLocation>
        <location evidence="1">Nucleus</location>
    </subcellularLocation>
</comment>
<feature type="region of interest" description="Disordered" evidence="8">
    <location>
        <begin position="1849"/>
        <end position="1928"/>
    </location>
</feature>
<evidence type="ECO:0000313" key="10">
    <source>
        <dbReference type="EMBL" id="KAH3691431.1"/>
    </source>
</evidence>
<keyword evidence="4 7" id="KW-0863">Zinc-finger</keyword>
<comment type="caution">
    <text evidence="10">The sequence shown here is derived from an EMBL/GenBank/DDBJ whole genome shotgun (WGS) entry which is preliminary data.</text>
</comment>
<feature type="domain" description="C2H2-type" evidence="9">
    <location>
        <begin position="1140"/>
        <end position="1168"/>
    </location>
</feature>
<dbReference type="PROSITE" id="PS00028">
    <property type="entry name" value="ZINC_FINGER_C2H2_1"/>
    <property type="match status" value="16"/>
</dbReference>
<sequence>MDGNPASEQTAYRCRFCFKPCSSLSDCTVHESTHLTLGFSDQLPGQVRPMFDHALPPMYNAPYAQPLESFEKLVQPLRNPGQDLRQQMNPRAVVSPTGSENSQMDMWGLSSQDKRNLVTVNQNGRNSVPASPSSLVGSSPADQRNFIPSSPADSLSGFPASPADGRNFIPQSPAVDQRNMLPNSPIDPRGPVDHRMVNTSRPQDMRNMIPHSPADQRNMIPHSPADQRNMIPSSPVDHRNMVPASPVDHRLTAAGHLDQRPIGSPDMRNMVPHSPSDGRSVSMPAQMDPRTMVNPSMTDNRTHAIQSIVADIRNSAEQRSVPQQNFRSNESSGFSVVSRPMEIPSRMDNRMMPMEMHNMNHQPLHYGGPSFLESLTSNLYDPPSKPMASQMYASPSLSSSDSRVYSQQGFPLQGSDNQPAGHGSFSKLLASPTQSSYYMLPYPSHAPPRYNMPNNLPQPGPLNYYNQGLPDPSAKVEQILPLPKQTLHYGQPPHSGNHTPQMNHSQYQDTIPKLDQNMQHQHHKMQQQPQMSRPQIASPIPVHVSVGHMPPGYNHTTASSQMTYSDYYKGSQSQTHIHAPVPSRPAVCSSISTEKVQSAVGNSRDSLKECYICHAPFGDMNELSKHLKIHAQGMVNQTTLPHVSAVTSDLNESHPKAVLGSPLNGPSSLSQNLTVKPATAIPPSVKESPKTAESNKIHSNPEHYECNICKKQFKSKLKCARHEKVHQRDVRLFYCEVCEAGFEFKGNYVYHVVKMHGEGNVEIKDLKSKEPTAGTKKAVPLTGGSIDRSFESVESESDKYINCQVCEQEIEVENLVKHLKTHPTLDCEKCDQVFIHKTEYVTHLMSEHRNELPNAVDTLVPKSTTSKLKDNVKIKSPKKESAKKQKPEIFNNELINEPEKSTEVVKAVADLKDKNSEKCEETTKKNKKVLNTKIEKKTTKPKEKKGIVYEDEDIGKDQDGKKNEADSADAESKFTCYDCNQAFENQMDLSKHFEKHPKDPSRLYCEICNLSFQHRFEKGYYIYHMKYHCDAELLATNKPNDIICNICQQSFKKDNFITHIRRDHTEYSCTICEWSYSSEKVLVGHMRKCHPREHKHFVYVKKDYDASVLEYKTTGSSVSEINNSQSEQGDSSKFDPSKTIPCTLCSRMFSKKHYLDRHVLKSHSTLESSQITCELCPKTFCCKGTYLYHIQFHEDVSKESVKSEISTKRESKSFKSERTEVKLDKDEKNSEKDWKVKIEDCKEIIPKVEHYSSVKAVKVETKIEVKEKRVKTILVLNPVTGDFEDQTVNESDNDKPMVVDTKVFETDLLKSESEKDEVHEGTKHISRVKCRLCNSKVLKTLLSEHIKTHKLFNCYACEFTYLKAQKLDEHRQHVHIDEYIYDEIGKLKTDDPAMAECEASKTDEPEPETDKENVKRKRGARLLNCALCNKELKEDKYIEHLKSHIKQVFTCGFCERSYSKMVYLKIHEKSHERIAHSQIELPHPKLCPVCNVKIESRGHYVSHLLEHRKKGSFPCNNCESVFLSEKGLDNHIKVYHDPLIKVYWKLDGEGLKFDLKTGRVSEVICDHLSEIREINELLKQNGKPEILQRTTPKKGKDKRLSIKGTGKGDKKASNAEESEDVEHTEEDETVKSKSDSSDVEYVPEESEGGSSENKSSGKVTKQKEVNMKIDESNSGRKRRHSSRIRNTSGSEDDDTDGESVSEKEYKPKGTRTRKLDKKESKKAKLTEGEASAGKKITSIKLKKVDKNFKLKGTDRVLRSTLEQKISKPHIRKLILKRTMHRKLKNIAKSLKCNSGSGNSAVKVDDNDEHAKTQSECEFCKKLFSSSQYLNIHIQFKHKGAAPKLLKKKDLVASSTKSTPIVGKLRTRTRNLETEDVKPISTSTPKRSPKLVIRLSPLNMNDSKEESSNKNDSSSSTVSMRKNQSKSESFPCQHCEKVYNLKTHIVRHMNSAHPGHEQSSSSPISRSDMKKKEKQQKPFPCKDCSESFTKKRDLYIHTKIHQNDGETCADSPALSVSVDHGSNVASESDLNVSEVKGNTTDASANENVSDSGKGLNESGMIGTTSDNKETSKNQRKRTYSKGEEDSEIPEKKSRKGNYDNSSKVVNENGQGSGPISGKMNDVCETDTSDSVDFKGLDSVEGSSQEASGCDNVSKSGEQSERYNNNTKEQGKGTDCEAEEKKARPQQPSVTKISAEKALIKWRAKVRDTLASQLELNATKKQEEIANPEVARAKEKLSTKMKNEIKNFECRICGDKFVEEELFRAHMEGHMYESPPYCSICDIYFMAIYPKKRLAEHNKKKHPIAL</sequence>
<feature type="compositionally biased region" description="Polar residues" evidence="8">
    <location>
        <begin position="391"/>
        <end position="418"/>
    </location>
</feature>
<feature type="region of interest" description="Disordered" evidence="8">
    <location>
        <begin position="2024"/>
        <end position="2188"/>
    </location>
</feature>
<evidence type="ECO:0000313" key="11">
    <source>
        <dbReference type="Proteomes" id="UP000828390"/>
    </source>
</evidence>
<dbReference type="GO" id="GO:0008270">
    <property type="term" value="F:zinc ion binding"/>
    <property type="evidence" value="ECO:0007669"/>
    <property type="project" value="UniProtKB-KW"/>
</dbReference>
<feature type="domain" description="C2H2-type" evidence="9">
    <location>
        <begin position="825"/>
        <end position="853"/>
    </location>
</feature>
<feature type="compositionally biased region" description="Polar residues" evidence="8">
    <location>
        <begin position="316"/>
        <end position="335"/>
    </location>
</feature>
<accession>A0A9D3Y3U4</accession>
<dbReference type="InterPro" id="IPR036236">
    <property type="entry name" value="Znf_C2H2_sf"/>
</dbReference>
<feature type="domain" description="C2H2-type" evidence="9">
    <location>
        <begin position="1352"/>
        <end position="1380"/>
    </location>
</feature>
<evidence type="ECO:0000256" key="2">
    <source>
        <dbReference type="ARBA" id="ARBA00022723"/>
    </source>
</evidence>
<keyword evidence="5" id="KW-0862">Zinc</keyword>
<feature type="domain" description="C2H2-type" evidence="9">
    <location>
        <begin position="1449"/>
        <end position="1471"/>
    </location>
</feature>
<feature type="compositionally biased region" description="Basic and acidic residues" evidence="8">
    <location>
        <begin position="1661"/>
        <end position="1674"/>
    </location>
</feature>
<keyword evidence="2" id="KW-0479">Metal-binding</keyword>
<evidence type="ECO:0000256" key="7">
    <source>
        <dbReference type="PROSITE-ProRule" id="PRU00042"/>
    </source>
</evidence>
<evidence type="ECO:0000256" key="6">
    <source>
        <dbReference type="ARBA" id="ARBA00023242"/>
    </source>
</evidence>
<feature type="domain" description="C2H2-type" evidence="9">
    <location>
        <begin position="2246"/>
        <end position="2273"/>
    </location>
</feature>
<evidence type="ECO:0000256" key="3">
    <source>
        <dbReference type="ARBA" id="ARBA00022737"/>
    </source>
</evidence>
<feature type="compositionally biased region" description="Basic and acidic residues" evidence="8">
    <location>
        <begin position="2079"/>
        <end position="2090"/>
    </location>
</feature>
<dbReference type="GO" id="GO:0005634">
    <property type="term" value="C:nucleus"/>
    <property type="evidence" value="ECO:0007669"/>
    <property type="project" value="UniProtKB-SubCell"/>
</dbReference>
<keyword evidence="3" id="KW-0677">Repeat</keyword>
<feature type="domain" description="C2H2-type" evidence="9">
    <location>
        <begin position="974"/>
        <end position="1001"/>
    </location>
</feature>
<feature type="compositionally biased region" description="Basic and acidic residues" evidence="8">
    <location>
        <begin position="2167"/>
        <end position="2181"/>
    </location>
</feature>
<dbReference type="Proteomes" id="UP000828390">
    <property type="component" value="Unassembled WGS sequence"/>
</dbReference>
<feature type="region of interest" description="Disordered" evidence="8">
    <location>
        <begin position="382"/>
        <end position="428"/>
    </location>
</feature>
<dbReference type="InterPro" id="IPR050888">
    <property type="entry name" value="ZnF_C2H2-type_TF"/>
</dbReference>
<dbReference type="PROSITE" id="PS50157">
    <property type="entry name" value="ZINC_FINGER_C2H2_2"/>
    <property type="match status" value="12"/>
</dbReference>
<gene>
    <name evidence="10" type="ORF">DPMN_194195</name>
</gene>
<evidence type="ECO:0000256" key="4">
    <source>
        <dbReference type="ARBA" id="ARBA00022771"/>
    </source>
</evidence>
<dbReference type="Pfam" id="PF00096">
    <property type="entry name" value="zf-C2H2"/>
    <property type="match status" value="1"/>
</dbReference>
<feature type="region of interest" description="Disordered" evidence="8">
    <location>
        <begin position="173"/>
        <end position="193"/>
    </location>
</feature>
<feature type="domain" description="C2H2-type" evidence="9">
    <location>
        <begin position="1929"/>
        <end position="1957"/>
    </location>
</feature>
<dbReference type="SMART" id="SM00355">
    <property type="entry name" value="ZnF_C2H2"/>
    <property type="match status" value="22"/>
</dbReference>
<feature type="domain" description="C2H2-type" evidence="9">
    <location>
        <begin position="1978"/>
        <end position="2005"/>
    </location>
</feature>
<feature type="domain" description="C2H2-type" evidence="9">
    <location>
        <begin position="704"/>
        <end position="731"/>
    </location>
</feature>
<dbReference type="OrthoDB" id="6156867at2759"/>
<feature type="region of interest" description="Disordered" evidence="8">
    <location>
        <begin position="257"/>
        <end position="285"/>
    </location>
</feature>
<protein>
    <recommendedName>
        <fullName evidence="9">C2H2-type domain-containing protein</fullName>
    </recommendedName>
</protein>